<feature type="chain" id="PRO_5045249036" evidence="6">
    <location>
        <begin position="33"/>
        <end position="441"/>
    </location>
</feature>
<dbReference type="InterPro" id="IPR006059">
    <property type="entry name" value="SBP"/>
</dbReference>
<keyword evidence="2 6" id="KW-0732">Signal</keyword>
<dbReference type="Pfam" id="PF01547">
    <property type="entry name" value="SBP_bac_1"/>
    <property type="match status" value="1"/>
</dbReference>
<dbReference type="RefSeq" id="WP_041049218.1">
    <property type="nucleotide sequence ID" value="NZ_JXAK01000036.1"/>
</dbReference>
<evidence type="ECO:0000313" key="7">
    <source>
        <dbReference type="EMBL" id="KIL39496.1"/>
    </source>
</evidence>
<dbReference type="Gene3D" id="3.40.190.10">
    <property type="entry name" value="Periplasmic binding protein-like II"/>
    <property type="match status" value="1"/>
</dbReference>
<dbReference type="PANTHER" id="PTHR43649:SF33">
    <property type="entry name" value="POLYGALACTURONAN_RHAMNOGALACTURONAN-BINDING PROTEIN YTCQ"/>
    <property type="match status" value="1"/>
</dbReference>
<evidence type="ECO:0000256" key="4">
    <source>
        <dbReference type="ARBA" id="ARBA00023139"/>
    </source>
</evidence>
<evidence type="ECO:0000256" key="6">
    <source>
        <dbReference type="SAM" id="SignalP"/>
    </source>
</evidence>
<name>A0ABR5AEM4_9BACL</name>
<evidence type="ECO:0000256" key="5">
    <source>
        <dbReference type="ARBA" id="ARBA00023288"/>
    </source>
</evidence>
<dbReference type="EMBL" id="JXAK01000036">
    <property type="protein sequence ID" value="KIL39496.1"/>
    <property type="molecule type" value="Genomic_DNA"/>
</dbReference>
<accession>A0ABR5AEM4</accession>
<evidence type="ECO:0000256" key="2">
    <source>
        <dbReference type="ARBA" id="ARBA00022729"/>
    </source>
</evidence>
<comment type="caution">
    <text evidence="7">The sequence shown here is derived from an EMBL/GenBank/DDBJ whole genome shotgun (WGS) entry which is preliminary data.</text>
</comment>
<evidence type="ECO:0000256" key="3">
    <source>
        <dbReference type="ARBA" id="ARBA00023136"/>
    </source>
</evidence>
<reference evidence="7 8" key="1">
    <citation type="submission" date="2014-12" db="EMBL/GenBank/DDBJ databases">
        <title>Draft genome sequence of Paenibacillus kamchatkensis strain B-2647.</title>
        <authorList>
            <person name="Karlyshev A.V."/>
            <person name="Kudryashova E.B."/>
        </authorList>
    </citation>
    <scope>NUCLEOTIDE SEQUENCE [LARGE SCALE GENOMIC DNA]</scope>
    <source>
        <strain evidence="7 8">VKM B-2647</strain>
    </source>
</reference>
<keyword evidence="4" id="KW-0564">Palmitate</keyword>
<dbReference type="SUPFAM" id="SSF53850">
    <property type="entry name" value="Periplasmic binding protein-like II"/>
    <property type="match status" value="1"/>
</dbReference>
<gene>
    <name evidence="7" type="ORF">SD70_19650</name>
</gene>
<keyword evidence="3" id="KW-0472">Membrane</keyword>
<feature type="signal peptide" evidence="6">
    <location>
        <begin position="1"/>
        <end position="32"/>
    </location>
</feature>
<organism evidence="7 8">
    <name type="scientific">Gordoniibacillus kamchatkensis</name>
    <dbReference type="NCBI Taxonomy" id="1590651"/>
    <lineage>
        <taxon>Bacteria</taxon>
        <taxon>Bacillati</taxon>
        <taxon>Bacillota</taxon>
        <taxon>Bacilli</taxon>
        <taxon>Bacillales</taxon>
        <taxon>Paenibacillaceae</taxon>
        <taxon>Gordoniibacillus</taxon>
    </lineage>
</organism>
<dbReference type="InterPro" id="IPR050490">
    <property type="entry name" value="Bact_solute-bd_prot1"/>
</dbReference>
<evidence type="ECO:0000256" key="1">
    <source>
        <dbReference type="ARBA" id="ARBA00022475"/>
    </source>
</evidence>
<dbReference type="PANTHER" id="PTHR43649">
    <property type="entry name" value="ARABINOSE-BINDING PROTEIN-RELATED"/>
    <property type="match status" value="1"/>
</dbReference>
<dbReference type="Proteomes" id="UP000031967">
    <property type="component" value="Unassembled WGS sequence"/>
</dbReference>
<protein>
    <submittedName>
        <fullName evidence="7">ABC transporter substrate-binding protein</fullName>
    </submittedName>
</protein>
<dbReference type="CDD" id="cd13585">
    <property type="entry name" value="PBP2_TMBP_like"/>
    <property type="match status" value="1"/>
</dbReference>
<proteinExistence type="predicted"/>
<keyword evidence="1" id="KW-1003">Cell membrane</keyword>
<sequence>MRKATKWMALPMVTVLAVGSLSACSSSGTQKAADGGKAAPAKVNLKMIESLTSPARTEVIKKMIASFEAANPNIKVELISPPLEGADNKISTMLNAREDLDVLEVRDVTVKQFVTNKWIADLSSYTNAWSGYKDLNANAIAMANYINNTPYFIPYGLYEKMLFYRKDWFDAKGLTPPKTWDELYKDAKALTDPANNRFGYSFRGGSGADGYIVDLLRDFNGSNVNPDDAMFLKSGATIFSTPEAKQGLTMYANLYKDGSPKDSVNWAFAEQVQGFVSGTTAMLIQDPDTIDPVSQKLGQGTWATAPMPVGPTGISHYKVGAAGWGVTSYSKHPNEAWKLIEFLSSPEQNAIFTKTAGVIPIHNSASVDKSFTQGAYKPYIDMANDPAHFVSYKPETDYKGFGEWRKIVQQDMQAVLLNHLSIDDALKKWDAYWINEKKQGK</sequence>
<evidence type="ECO:0000313" key="8">
    <source>
        <dbReference type="Proteomes" id="UP000031967"/>
    </source>
</evidence>
<keyword evidence="5" id="KW-0449">Lipoprotein</keyword>
<dbReference type="PROSITE" id="PS51257">
    <property type="entry name" value="PROKAR_LIPOPROTEIN"/>
    <property type="match status" value="1"/>
</dbReference>
<keyword evidence="8" id="KW-1185">Reference proteome</keyword>